<feature type="region of interest" description="Disordered" evidence="1">
    <location>
        <begin position="1"/>
        <end position="23"/>
    </location>
</feature>
<comment type="caution">
    <text evidence="2">The sequence shown here is derived from an EMBL/GenBank/DDBJ whole genome shotgun (WGS) entry which is preliminary data.</text>
</comment>
<gene>
    <name evidence="2" type="ORF">R3P38DRAFT_3356832</name>
</gene>
<dbReference type="Proteomes" id="UP001362999">
    <property type="component" value="Unassembled WGS sequence"/>
</dbReference>
<reference evidence="2 3" key="1">
    <citation type="journal article" date="2024" name="J Genomics">
        <title>Draft genome sequencing and assembly of Favolaschia claudopus CIRM-BRFM 2984 isolated from oak limbs.</title>
        <authorList>
            <person name="Navarro D."/>
            <person name="Drula E."/>
            <person name="Chaduli D."/>
            <person name="Cazenave R."/>
            <person name="Ahrendt S."/>
            <person name="Wang J."/>
            <person name="Lipzen A."/>
            <person name="Daum C."/>
            <person name="Barry K."/>
            <person name="Grigoriev I.V."/>
            <person name="Favel A."/>
            <person name="Rosso M.N."/>
            <person name="Martin F."/>
        </authorList>
    </citation>
    <scope>NUCLEOTIDE SEQUENCE [LARGE SCALE GENOMIC DNA]</scope>
    <source>
        <strain evidence="2 3">CIRM-BRFM 2984</strain>
    </source>
</reference>
<evidence type="ECO:0000313" key="2">
    <source>
        <dbReference type="EMBL" id="KAK7022987.1"/>
    </source>
</evidence>
<evidence type="ECO:0000256" key="1">
    <source>
        <dbReference type="SAM" id="MobiDB-lite"/>
    </source>
</evidence>
<proteinExistence type="predicted"/>
<accession>A0AAW0BA20</accession>
<feature type="compositionally biased region" description="Basic and acidic residues" evidence="1">
    <location>
        <begin position="498"/>
        <end position="515"/>
    </location>
</feature>
<evidence type="ECO:0000313" key="3">
    <source>
        <dbReference type="Proteomes" id="UP001362999"/>
    </source>
</evidence>
<name>A0AAW0BA20_9AGAR</name>
<dbReference type="AlphaFoldDB" id="A0AAW0BA20"/>
<feature type="compositionally biased region" description="Polar residues" evidence="1">
    <location>
        <begin position="185"/>
        <end position="196"/>
    </location>
</feature>
<protein>
    <submittedName>
        <fullName evidence="2">Uncharacterized protein</fullName>
    </submittedName>
</protein>
<dbReference type="EMBL" id="JAWWNJ010000036">
    <property type="protein sequence ID" value="KAK7022987.1"/>
    <property type="molecule type" value="Genomic_DNA"/>
</dbReference>
<feature type="compositionally biased region" description="Polar residues" evidence="1">
    <location>
        <begin position="14"/>
        <end position="23"/>
    </location>
</feature>
<feature type="region of interest" description="Disordered" evidence="1">
    <location>
        <begin position="142"/>
        <end position="172"/>
    </location>
</feature>
<sequence>MSLKNDTEEDKTPTTDNNNEFLANSAWNSDYSKLNTCSSPVSTTRASITQQGLPALSSWQDSSPTERTYAGFSSTLMDTRRHPRFASRFGAYANTRRSLRSDYQALGTRYYPSSSVPPRCRPPRPGVLFPFIANLRSRLPHSTSFNPHAVPKPRRGTLPPSPARSDRRSQLSSSPLFAARFHHTSLPSPQFTSPGPSNKDEGGRLSGVDSAQNYTPSLNAQTRVAVLRDSMSYMLRAEYKFPKDNPAPLYITSPSSLSIQKPSALVPLPAFSLEKRTGALHPVLSRLLMIASSLHLARRLDATKCKTCEVRGGVRRGVNQSEVVLGNGQGVEVLREELRTDMGCGAVERERKVDGMGRREKRVGRRIKDVMQRRGWEAIRRGGMGTGNYWKGEVEEDRKGREVTRGGGVEVQLLSRKGERDEVIMKPQSLSMTIWKNQGAKGELGWWRTARFEGRVREGNEEDRCLAEADGQHVASTATTALVRRKPRRRPYGVYPELTRKKPEGKEVERSRWNA</sequence>
<feature type="region of interest" description="Disordered" evidence="1">
    <location>
        <begin position="185"/>
        <end position="214"/>
    </location>
</feature>
<feature type="region of interest" description="Disordered" evidence="1">
    <location>
        <begin position="486"/>
        <end position="515"/>
    </location>
</feature>
<organism evidence="2 3">
    <name type="scientific">Favolaschia claudopus</name>
    <dbReference type="NCBI Taxonomy" id="2862362"/>
    <lineage>
        <taxon>Eukaryota</taxon>
        <taxon>Fungi</taxon>
        <taxon>Dikarya</taxon>
        <taxon>Basidiomycota</taxon>
        <taxon>Agaricomycotina</taxon>
        <taxon>Agaricomycetes</taxon>
        <taxon>Agaricomycetidae</taxon>
        <taxon>Agaricales</taxon>
        <taxon>Marasmiineae</taxon>
        <taxon>Mycenaceae</taxon>
        <taxon>Favolaschia</taxon>
    </lineage>
</organism>
<keyword evidence="3" id="KW-1185">Reference proteome</keyword>